<keyword evidence="2" id="KW-1185">Reference proteome</keyword>
<dbReference type="Proteomes" id="UP000030518">
    <property type="component" value="Unassembled WGS sequence"/>
</dbReference>
<organism evidence="1 2">
    <name type="scientific">Lysobacter dokdonensis DS-58</name>
    <dbReference type="NCBI Taxonomy" id="1300345"/>
    <lineage>
        <taxon>Bacteria</taxon>
        <taxon>Pseudomonadati</taxon>
        <taxon>Pseudomonadota</taxon>
        <taxon>Gammaproteobacteria</taxon>
        <taxon>Lysobacterales</taxon>
        <taxon>Lysobacteraceae</taxon>
        <taxon>Noviluteimonas</taxon>
    </lineage>
</organism>
<dbReference type="EMBL" id="JRKJ01000002">
    <property type="protein sequence ID" value="KGQ20769.1"/>
    <property type="molecule type" value="Genomic_DNA"/>
</dbReference>
<dbReference type="AlphaFoldDB" id="A0A0A2X6B4"/>
<comment type="caution">
    <text evidence="1">The sequence shown here is derived from an EMBL/GenBank/DDBJ whole genome shotgun (WGS) entry which is preliminary data.</text>
</comment>
<proteinExistence type="predicted"/>
<name>A0A0A2X6B4_9GAMM</name>
<reference evidence="1 2" key="1">
    <citation type="submission" date="2014-09" db="EMBL/GenBank/DDBJ databases">
        <title>Genome sequences of Lysobacter dokdonensis DS-58.</title>
        <authorList>
            <person name="Kim J.F."/>
            <person name="Kwak M.-J."/>
        </authorList>
    </citation>
    <scope>NUCLEOTIDE SEQUENCE [LARGE SCALE GENOMIC DNA]</scope>
    <source>
        <strain evidence="1 2">DS-58</strain>
    </source>
</reference>
<gene>
    <name evidence="1" type="ORF">LF41_1309</name>
</gene>
<accession>A0A0A2X6B4</accession>
<evidence type="ECO:0000313" key="2">
    <source>
        <dbReference type="Proteomes" id="UP000030518"/>
    </source>
</evidence>
<evidence type="ECO:0000313" key="1">
    <source>
        <dbReference type="EMBL" id="KGQ20769.1"/>
    </source>
</evidence>
<protein>
    <submittedName>
        <fullName evidence="1">Uncharacterized protein</fullName>
    </submittedName>
</protein>
<sequence length="40" mass="4873">MTKRRAVWCDDWLWVRPLAHSTGPIQWLDGKHLLYLSQFF</sequence>